<feature type="domain" description="Bacterial Ig-like" evidence="1">
    <location>
        <begin position="3"/>
        <end position="68"/>
    </location>
</feature>
<evidence type="ECO:0000259" key="1">
    <source>
        <dbReference type="Pfam" id="PF16640"/>
    </source>
</evidence>
<dbReference type="InterPro" id="IPR032109">
    <property type="entry name" value="Big_3_5"/>
</dbReference>
<dbReference type="Proteomes" id="UP001220022">
    <property type="component" value="Unassembled WGS sequence"/>
</dbReference>
<evidence type="ECO:0000313" key="2">
    <source>
        <dbReference type="EMBL" id="MDF2261648.1"/>
    </source>
</evidence>
<dbReference type="Gene3D" id="2.60.40.10">
    <property type="entry name" value="Immunoglobulins"/>
    <property type="match status" value="2"/>
</dbReference>
<sequence length="203" mass="19653">MSPGAGTPTGTVDFFDGGTPIGSATLIGGTATITTSTLAVGPHALTATYNGDGNFNSSTSPVDNQTVNKADTTTSLTSTPDPSAFGESKTLTATVTATLPGIGTPTGTVSFFDGLTLLGTAPLSGGVATFTISSLAVGPHALTATYNGDGDFNGSTSAVDNQTVIKAGTTTSLVSAPDPSVFGEAKTLTATVAAVSPGAGTPT</sequence>
<proteinExistence type="predicted"/>
<dbReference type="Pfam" id="PF16640">
    <property type="entry name" value="Big_3_5"/>
    <property type="match status" value="2"/>
</dbReference>
<keyword evidence="3" id="KW-1185">Reference proteome</keyword>
<protein>
    <submittedName>
        <fullName evidence="2">Ig-like domain-containing protein</fullName>
    </submittedName>
</protein>
<feature type="non-terminal residue" evidence="2">
    <location>
        <position position="203"/>
    </location>
</feature>
<dbReference type="EMBL" id="JARHTQ010000101">
    <property type="protein sequence ID" value="MDF2261648.1"/>
    <property type="molecule type" value="Genomic_DNA"/>
</dbReference>
<evidence type="ECO:0000313" key="3">
    <source>
        <dbReference type="Proteomes" id="UP001220022"/>
    </source>
</evidence>
<dbReference type="InterPro" id="IPR013783">
    <property type="entry name" value="Ig-like_fold"/>
</dbReference>
<feature type="domain" description="Bacterial Ig-like" evidence="1">
    <location>
        <begin position="76"/>
        <end position="164"/>
    </location>
</feature>
<organism evidence="2 3">
    <name type="scientific">Streptantibioticus ferralitis</name>
    <dbReference type="NCBI Taxonomy" id="236510"/>
    <lineage>
        <taxon>Bacteria</taxon>
        <taxon>Bacillati</taxon>
        <taxon>Actinomycetota</taxon>
        <taxon>Actinomycetes</taxon>
        <taxon>Kitasatosporales</taxon>
        <taxon>Streptomycetaceae</taxon>
        <taxon>Streptantibioticus</taxon>
    </lineage>
</organism>
<comment type="caution">
    <text evidence="2">The sequence shown here is derived from an EMBL/GenBank/DDBJ whole genome shotgun (WGS) entry which is preliminary data.</text>
</comment>
<reference evidence="2 3" key="1">
    <citation type="submission" date="2023-03" db="EMBL/GenBank/DDBJ databases">
        <title>Draft genome sequence of type strain Streptomyces ferralitis JCM 14344.</title>
        <authorList>
            <person name="Klaysubun C."/>
            <person name="Duangmal K."/>
        </authorList>
    </citation>
    <scope>NUCLEOTIDE SEQUENCE [LARGE SCALE GENOMIC DNA]</scope>
    <source>
        <strain evidence="2 3">JCM 14344</strain>
    </source>
</reference>
<name>A0ABT5ZD66_9ACTN</name>
<gene>
    <name evidence="2" type="ORF">P2L57_39865</name>
</gene>
<accession>A0ABT5ZD66</accession>